<evidence type="ECO:0000313" key="13">
    <source>
        <dbReference type="Proteomes" id="UP000030392"/>
    </source>
</evidence>
<dbReference type="InterPro" id="IPR008250">
    <property type="entry name" value="ATPase_P-typ_transduc_dom_A_sf"/>
</dbReference>
<evidence type="ECO:0000256" key="9">
    <source>
        <dbReference type="ARBA" id="ARBA00023136"/>
    </source>
</evidence>
<dbReference type="InterPro" id="IPR059000">
    <property type="entry name" value="ATPase_P-type_domA"/>
</dbReference>
<comment type="similarity">
    <text evidence="2 10">Belongs to the cation transport ATPase (P-type) (TC 3.A.3) family. Type IB subfamily.</text>
</comment>
<reference evidence="13" key="1">
    <citation type="journal article" date="2014" name="Sci. Data">
        <title>Genomes of diverse isolates of the marine cyanobacterium Prochlorococcus.</title>
        <authorList>
            <person name="Biller S."/>
            <person name="Berube P."/>
            <person name="Thompson J."/>
            <person name="Kelly L."/>
            <person name="Roggensack S."/>
            <person name="Awad L."/>
            <person name="Roache-Johnson K."/>
            <person name="Ding H."/>
            <person name="Giovannoni S.J."/>
            <person name="Moore L.R."/>
            <person name="Chisholm S.W."/>
        </authorList>
    </citation>
    <scope>NUCLEOTIDE SEQUENCE [LARGE SCALE GENOMIC DNA]</scope>
    <source>
        <strain evidence="13">PAC1</strain>
    </source>
</reference>
<feature type="transmembrane region" description="Helical" evidence="10">
    <location>
        <begin position="102"/>
        <end position="120"/>
    </location>
</feature>
<keyword evidence="4 10" id="KW-0479">Metal-binding</keyword>
<keyword evidence="6 10" id="KW-0067">ATP-binding</keyword>
<dbReference type="Pfam" id="PF00122">
    <property type="entry name" value="E1-E2_ATPase"/>
    <property type="match status" value="1"/>
</dbReference>
<dbReference type="GO" id="GO:0043682">
    <property type="term" value="F:P-type divalent copper transporter activity"/>
    <property type="evidence" value="ECO:0007669"/>
    <property type="project" value="TreeGrafter"/>
</dbReference>
<evidence type="ECO:0000256" key="7">
    <source>
        <dbReference type="ARBA" id="ARBA00022967"/>
    </source>
</evidence>
<evidence type="ECO:0000256" key="2">
    <source>
        <dbReference type="ARBA" id="ARBA00006024"/>
    </source>
</evidence>
<dbReference type="NCBIfam" id="TIGR01494">
    <property type="entry name" value="ATPase_P-type"/>
    <property type="match status" value="2"/>
</dbReference>
<keyword evidence="12" id="KW-0378">Hydrolase</keyword>
<dbReference type="CDD" id="cd02079">
    <property type="entry name" value="P-type_ATPase_HM"/>
    <property type="match status" value="1"/>
</dbReference>
<dbReference type="CDD" id="cd00371">
    <property type="entry name" value="HMA"/>
    <property type="match status" value="1"/>
</dbReference>
<evidence type="ECO:0000256" key="3">
    <source>
        <dbReference type="ARBA" id="ARBA00022692"/>
    </source>
</evidence>
<dbReference type="FunFam" id="2.70.150.10:FF:000002">
    <property type="entry name" value="Copper-transporting ATPase 1, putative"/>
    <property type="match status" value="1"/>
</dbReference>
<dbReference type="Gene3D" id="3.40.1110.10">
    <property type="entry name" value="Calcium-transporting ATPase, cytoplasmic domain N"/>
    <property type="match status" value="1"/>
</dbReference>
<dbReference type="EC" id="3.6.3.4" evidence="12"/>
<dbReference type="PROSITE" id="PS00154">
    <property type="entry name" value="ATPASE_E1_E2"/>
    <property type="match status" value="1"/>
</dbReference>
<dbReference type="InterPro" id="IPR001757">
    <property type="entry name" value="P_typ_ATPase"/>
</dbReference>
<feature type="transmembrane region" description="Helical" evidence="10">
    <location>
        <begin position="724"/>
        <end position="743"/>
    </location>
</feature>
<keyword evidence="8 10" id="KW-1133">Transmembrane helix</keyword>
<keyword evidence="10" id="KW-1003">Cell membrane</keyword>
<dbReference type="SUPFAM" id="SSF56784">
    <property type="entry name" value="HAD-like"/>
    <property type="match status" value="1"/>
</dbReference>
<dbReference type="Gene3D" id="2.70.150.10">
    <property type="entry name" value="Calcium-transporting ATPase, cytoplasmic transduction domain A"/>
    <property type="match status" value="1"/>
</dbReference>
<evidence type="ECO:0000256" key="6">
    <source>
        <dbReference type="ARBA" id="ARBA00022840"/>
    </source>
</evidence>
<feature type="transmembrane region" description="Helical" evidence="10">
    <location>
        <begin position="406"/>
        <end position="431"/>
    </location>
</feature>
<keyword evidence="9 10" id="KW-0472">Membrane</keyword>
<evidence type="ECO:0000256" key="10">
    <source>
        <dbReference type="RuleBase" id="RU362081"/>
    </source>
</evidence>
<dbReference type="InterPro" id="IPR006121">
    <property type="entry name" value="HMA_dom"/>
</dbReference>
<dbReference type="GO" id="GO:0005886">
    <property type="term" value="C:plasma membrane"/>
    <property type="evidence" value="ECO:0007669"/>
    <property type="project" value="UniProtKB-SubCell"/>
</dbReference>
<name>A0A0A2CAU4_PROMR</name>
<dbReference type="GO" id="GO:0055070">
    <property type="term" value="P:copper ion homeostasis"/>
    <property type="evidence" value="ECO:0007669"/>
    <property type="project" value="TreeGrafter"/>
</dbReference>
<dbReference type="InterPro" id="IPR027256">
    <property type="entry name" value="P-typ_ATPase_IB"/>
</dbReference>
<keyword evidence="7" id="KW-1278">Translocase</keyword>
<gene>
    <name evidence="12" type="ORF">EV03_0458</name>
</gene>
<feature type="transmembrane region" description="Helical" evidence="10">
    <location>
        <begin position="170"/>
        <end position="190"/>
    </location>
</feature>
<dbReference type="EMBL" id="JNAX01000005">
    <property type="protein sequence ID" value="KGG21719.1"/>
    <property type="molecule type" value="Genomic_DNA"/>
</dbReference>
<evidence type="ECO:0000256" key="4">
    <source>
        <dbReference type="ARBA" id="ARBA00022723"/>
    </source>
</evidence>
<keyword evidence="3 10" id="KW-0812">Transmembrane</keyword>
<proteinExistence type="inferred from homology"/>
<feature type="transmembrane region" description="Helical" evidence="10">
    <location>
        <begin position="126"/>
        <end position="149"/>
    </location>
</feature>
<dbReference type="EC" id="3.6.3.5" evidence="12"/>
<sequence length="776" mass="83783">MSNKKIAQSKNSILLDIDGMKCGSCVQAVEKILKSHPNINNASVNLVTKTALVEIKELNYPFADLIQTLTSKGFPTRERPDQTITKNTELERNENQNLWNKWRQLIIATSLLILSGLGHLVEGQQISFPLIGSLPFHAALATFALLGPGKSILNAGLKSAIMLTPTMDTLVSLGVMSAYIASIIALIWPTVGWPCFFNEPVMLLGFVLLGRFLEERARINTGTALKELAKLQPETANLILDNNEIREIRIGALRPGEKIQLLAGDRIPVDGLVIKGNSAIDISSLTGESLPLEATPGVELPSGSLNLESTITLEVQKIGSETAIAKIISLVEEAQARKAPIQGLADKVAGMFCYGVTTLALITFLFWWRIGTRIWPEVLEVSNAGFMHSHHLHDHLMNTPQTPIGLSFQLSIAVLVVACPCALGLATPTVITVASGEAAKRGWLFKGGDVIEMASKISQIIFDKTGTLTIGRPLVVGCWENNESERNFMLKLAASIEQESRHPLAQAIIQEANTKEIKLEKVSSSTTYPGKGLAGKINNLEGLIRVGTPEWIKSEGIEWNEIIENNFKLSKRKAQSIVAVALDNKLLGFFLIDDQIRKDAFLSINKLRSRGFSLSLFSGDRDSAVLSIGEKLGFNVKQVTWQMLPSDKLNKLNLLKNNGLVAMIGDGINDAPALAAADLGVAIGTGTQIAQDSADLVLLGENLEALPNALNLSKQAMLKIKQNLAWAFGYNLIALPIAAGLLLPSSGLLLSPPLAALLMALSSISVVLNALSLKSK</sequence>
<dbReference type="PROSITE" id="PS01047">
    <property type="entry name" value="HMA_1"/>
    <property type="match status" value="1"/>
</dbReference>
<dbReference type="SUPFAM" id="SSF81653">
    <property type="entry name" value="Calcium ATPase, transduction domain A"/>
    <property type="match status" value="1"/>
</dbReference>
<organism evidence="12 13">
    <name type="scientific">Prochlorococcus marinus str. PAC1</name>
    <dbReference type="NCBI Taxonomy" id="59924"/>
    <lineage>
        <taxon>Bacteria</taxon>
        <taxon>Bacillati</taxon>
        <taxon>Cyanobacteriota</taxon>
        <taxon>Cyanophyceae</taxon>
        <taxon>Synechococcales</taxon>
        <taxon>Prochlorococcaceae</taxon>
        <taxon>Prochlorococcus</taxon>
    </lineage>
</organism>
<dbReference type="Proteomes" id="UP000030392">
    <property type="component" value="Unassembled WGS sequence"/>
</dbReference>
<dbReference type="GO" id="GO:0016887">
    <property type="term" value="F:ATP hydrolysis activity"/>
    <property type="evidence" value="ECO:0007669"/>
    <property type="project" value="InterPro"/>
</dbReference>
<dbReference type="GO" id="GO:0005507">
    <property type="term" value="F:copper ion binding"/>
    <property type="evidence" value="ECO:0007669"/>
    <property type="project" value="TreeGrafter"/>
</dbReference>
<dbReference type="SFLD" id="SFLDS00003">
    <property type="entry name" value="Haloacid_Dehalogenase"/>
    <property type="match status" value="1"/>
</dbReference>
<evidence type="ECO:0000259" key="11">
    <source>
        <dbReference type="PROSITE" id="PS50846"/>
    </source>
</evidence>
<evidence type="ECO:0000313" key="12">
    <source>
        <dbReference type="EMBL" id="KGG21719.1"/>
    </source>
</evidence>
<dbReference type="PANTHER" id="PTHR43520:SF22">
    <property type="entry name" value="COPPER-TRANSPORTING ATPASE PAA1, CHLOROPLASTIC"/>
    <property type="match status" value="1"/>
</dbReference>
<evidence type="ECO:0000256" key="5">
    <source>
        <dbReference type="ARBA" id="ARBA00022741"/>
    </source>
</evidence>
<dbReference type="RefSeq" id="WP_036904725.1">
    <property type="nucleotide sequence ID" value="NZ_CP138967.1"/>
</dbReference>
<dbReference type="SFLD" id="SFLDG00002">
    <property type="entry name" value="C1.7:_P-type_atpase_like"/>
    <property type="match status" value="1"/>
</dbReference>
<feature type="domain" description="HMA" evidence="11">
    <location>
        <begin position="11"/>
        <end position="77"/>
    </location>
</feature>
<dbReference type="InterPro" id="IPR023299">
    <property type="entry name" value="ATPase_P-typ_cyto_dom_N"/>
</dbReference>
<dbReference type="PRINTS" id="PR00120">
    <property type="entry name" value="HATPASE"/>
</dbReference>
<dbReference type="InterPro" id="IPR018303">
    <property type="entry name" value="ATPase_P-typ_P_site"/>
</dbReference>
<evidence type="ECO:0000256" key="1">
    <source>
        <dbReference type="ARBA" id="ARBA00004651"/>
    </source>
</evidence>
<accession>A0A0A2CAU4</accession>
<dbReference type="InterPro" id="IPR044492">
    <property type="entry name" value="P_typ_ATPase_HD_dom"/>
</dbReference>
<dbReference type="SUPFAM" id="SSF55008">
    <property type="entry name" value="HMA, heavy metal-associated domain"/>
    <property type="match status" value="1"/>
</dbReference>
<comment type="subcellular location">
    <subcellularLocation>
        <location evidence="1">Cell membrane</location>
        <topology evidence="1">Multi-pass membrane protein</topology>
    </subcellularLocation>
</comment>
<dbReference type="Pfam" id="PF00403">
    <property type="entry name" value="HMA"/>
    <property type="match status" value="1"/>
</dbReference>
<dbReference type="Gene3D" id="3.40.50.1000">
    <property type="entry name" value="HAD superfamily/HAD-like"/>
    <property type="match status" value="1"/>
</dbReference>
<dbReference type="InterPro" id="IPR017969">
    <property type="entry name" value="Heavy-metal-associated_CS"/>
</dbReference>
<dbReference type="Gene3D" id="3.30.70.100">
    <property type="match status" value="1"/>
</dbReference>
<dbReference type="NCBIfam" id="TIGR01525">
    <property type="entry name" value="ATPase-IB_hvy"/>
    <property type="match status" value="1"/>
</dbReference>
<dbReference type="AlphaFoldDB" id="A0A0A2CAU4"/>
<dbReference type="GO" id="GO:0005524">
    <property type="term" value="F:ATP binding"/>
    <property type="evidence" value="ECO:0007669"/>
    <property type="project" value="UniProtKB-UniRule"/>
</dbReference>
<dbReference type="PROSITE" id="PS50846">
    <property type="entry name" value="HMA_2"/>
    <property type="match status" value="1"/>
</dbReference>
<protein>
    <submittedName>
        <fullName evidence="12">Lead</fullName>
        <ecNumber evidence="12">3.6.3.3</ecNumber>
        <ecNumber evidence="12">3.6.3.4</ecNumber>
        <ecNumber evidence="12">3.6.3.5</ecNumber>
    </submittedName>
</protein>
<dbReference type="InterPro" id="IPR023214">
    <property type="entry name" value="HAD_sf"/>
</dbReference>
<dbReference type="InterPro" id="IPR036163">
    <property type="entry name" value="HMA_dom_sf"/>
</dbReference>
<evidence type="ECO:0000256" key="8">
    <source>
        <dbReference type="ARBA" id="ARBA00022989"/>
    </source>
</evidence>
<feature type="transmembrane region" description="Helical" evidence="10">
    <location>
        <begin position="348"/>
        <end position="370"/>
    </location>
</feature>
<dbReference type="PRINTS" id="PR00119">
    <property type="entry name" value="CATATPASE"/>
</dbReference>
<feature type="transmembrane region" description="Helical" evidence="10">
    <location>
        <begin position="749"/>
        <end position="771"/>
    </location>
</feature>
<dbReference type="PANTHER" id="PTHR43520">
    <property type="entry name" value="ATP7, ISOFORM B"/>
    <property type="match status" value="1"/>
</dbReference>
<dbReference type="Pfam" id="PF00702">
    <property type="entry name" value="Hydrolase"/>
    <property type="match status" value="1"/>
</dbReference>
<dbReference type="SUPFAM" id="SSF81665">
    <property type="entry name" value="Calcium ATPase, transmembrane domain M"/>
    <property type="match status" value="1"/>
</dbReference>
<comment type="caution">
    <text evidence="12">The sequence shown here is derived from an EMBL/GenBank/DDBJ whole genome shotgun (WGS) entry which is preliminary data.</text>
</comment>
<dbReference type="InterPro" id="IPR023298">
    <property type="entry name" value="ATPase_P-typ_TM_dom_sf"/>
</dbReference>
<dbReference type="InterPro" id="IPR036412">
    <property type="entry name" value="HAD-like_sf"/>
</dbReference>
<keyword evidence="5 10" id="KW-0547">Nucleotide-binding</keyword>
<feature type="transmembrane region" description="Helical" evidence="10">
    <location>
        <begin position="196"/>
        <end position="213"/>
    </location>
</feature>
<dbReference type="EC" id="3.6.3.3" evidence="12"/>
<dbReference type="SFLD" id="SFLDF00027">
    <property type="entry name" value="p-type_atpase"/>
    <property type="match status" value="1"/>
</dbReference>